<gene>
    <name evidence="1" type="ORF">MELLADRAFT_103083</name>
</gene>
<accession>F4RAH7</accession>
<keyword evidence="2" id="KW-1185">Reference proteome</keyword>
<sequence length="188" mass="22058">MVGNELPVEVIDLILHHFMHESKQASTTERENTVDKPFLDRSAIGELLQLRLINSAWSGAVLQRIPISLPRDTCHKEFPRLKVIRSVEAKCKGRNIEWLKLKLFENMEVLITSYLRSKDYWRTVLSTHTISSFVKPARFNHVVFLTSMMVEDQDLVENFRKHGIQCHFKYQWTYQDISILPCGLSKEW</sequence>
<dbReference type="EMBL" id="GL883094">
    <property type="protein sequence ID" value="EGG10480.1"/>
    <property type="molecule type" value="Genomic_DNA"/>
</dbReference>
<dbReference type="RefSeq" id="XP_007405950.1">
    <property type="nucleotide sequence ID" value="XM_007405888.1"/>
</dbReference>
<organism evidence="2">
    <name type="scientific">Melampsora larici-populina (strain 98AG31 / pathotype 3-4-7)</name>
    <name type="common">Poplar leaf rust fungus</name>
    <dbReference type="NCBI Taxonomy" id="747676"/>
    <lineage>
        <taxon>Eukaryota</taxon>
        <taxon>Fungi</taxon>
        <taxon>Dikarya</taxon>
        <taxon>Basidiomycota</taxon>
        <taxon>Pucciniomycotina</taxon>
        <taxon>Pucciniomycetes</taxon>
        <taxon>Pucciniales</taxon>
        <taxon>Melampsoraceae</taxon>
        <taxon>Melampsora</taxon>
    </lineage>
</organism>
<name>F4RAH7_MELLP</name>
<protein>
    <recommendedName>
        <fullName evidence="3">F-box domain-containing protein</fullName>
    </recommendedName>
</protein>
<evidence type="ECO:0008006" key="3">
    <source>
        <dbReference type="Google" id="ProtNLM"/>
    </source>
</evidence>
<reference evidence="2" key="1">
    <citation type="journal article" date="2011" name="Proc. Natl. Acad. Sci. U.S.A.">
        <title>Obligate biotrophy features unraveled by the genomic analysis of rust fungi.</title>
        <authorList>
            <person name="Duplessis S."/>
            <person name="Cuomo C.A."/>
            <person name="Lin Y.-C."/>
            <person name="Aerts A."/>
            <person name="Tisserant E."/>
            <person name="Veneault-Fourrey C."/>
            <person name="Joly D.L."/>
            <person name="Hacquard S."/>
            <person name="Amselem J."/>
            <person name="Cantarel B.L."/>
            <person name="Chiu R."/>
            <person name="Coutinho P.M."/>
            <person name="Feau N."/>
            <person name="Field M."/>
            <person name="Frey P."/>
            <person name="Gelhaye E."/>
            <person name="Goldberg J."/>
            <person name="Grabherr M.G."/>
            <person name="Kodira C.D."/>
            <person name="Kohler A."/>
            <person name="Kuees U."/>
            <person name="Lindquist E.A."/>
            <person name="Lucas S.M."/>
            <person name="Mago R."/>
            <person name="Mauceli E."/>
            <person name="Morin E."/>
            <person name="Murat C."/>
            <person name="Pangilinan J.L."/>
            <person name="Park R."/>
            <person name="Pearson M."/>
            <person name="Quesneville H."/>
            <person name="Rouhier N."/>
            <person name="Sakthikumar S."/>
            <person name="Salamov A.A."/>
            <person name="Schmutz J."/>
            <person name="Selles B."/>
            <person name="Shapiro H."/>
            <person name="Tanguay P."/>
            <person name="Tuskan G.A."/>
            <person name="Henrissat B."/>
            <person name="Van de Peer Y."/>
            <person name="Rouze P."/>
            <person name="Ellis J.G."/>
            <person name="Dodds P.N."/>
            <person name="Schein J.E."/>
            <person name="Zhong S."/>
            <person name="Hamelin R.C."/>
            <person name="Grigoriev I.V."/>
            <person name="Szabo L.J."/>
            <person name="Martin F."/>
        </authorList>
    </citation>
    <scope>NUCLEOTIDE SEQUENCE [LARGE SCALE GENOMIC DNA]</scope>
    <source>
        <strain evidence="2">98AG31 / pathotype 3-4-7</strain>
    </source>
</reference>
<dbReference type="InParanoid" id="F4RAH7"/>
<dbReference type="Proteomes" id="UP000001072">
    <property type="component" value="Unassembled WGS sequence"/>
</dbReference>
<proteinExistence type="predicted"/>
<evidence type="ECO:0000313" key="1">
    <source>
        <dbReference type="EMBL" id="EGG10480.1"/>
    </source>
</evidence>
<dbReference type="GeneID" id="18921866"/>
<dbReference type="KEGG" id="mlr:MELLADRAFT_103083"/>
<dbReference type="AlphaFoldDB" id="F4RAH7"/>
<dbReference type="HOGENOM" id="CLU_124004_0_0_1"/>
<dbReference type="VEuPathDB" id="FungiDB:MELLADRAFT_103083"/>
<evidence type="ECO:0000313" key="2">
    <source>
        <dbReference type="Proteomes" id="UP000001072"/>
    </source>
</evidence>